<dbReference type="Proteomes" id="UP000050277">
    <property type="component" value="Unassembled WGS sequence"/>
</dbReference>
<dbReference type="InterPro" id="IPR007527">
    <property type="entry name" value="Znf_SWIM"/>
</dbReference>
<keyword evidence="4" id="KW-1185">Reference proteome</keyword>
<feature type="domain" description="SWIM-type" evidence="2">
    <location>
        <begin position="37"/>
        <end position="71"/>
    </location>
</feature>
<gene>
    <name evidence="3" type="ORF">SE18_24010</name>
</gene>
<sequence length="95" mass="10851">MYSDMISKIDKAKRYAQEPERIAIQQFSATFRGGNNHEVQLLASGEWHCDCEFFAHWNTCSHVMALQRILEPMLNDDARRAGSPFTFDEIAEAVG</sequence>
<dbReference type="RefSeq" id="WP_054537011.1">
    <property type="nucleotide sequence ID" value="NZ_LGKP01000040.1"/>
</dbReference>
<dbReference type="OrthoDB" id="165488at2"/>
<keyword evidence="1" id="KW-0862">Zinc</keyword>
<evidence type="ECO:0000313" key="4">
    <source>
        <dbReference type="Proteomes" id="UP000050277"/>
    </source>
</evidence>
<organism evidence="3 4">
    <name type="scientific">Herpetosiphon geysericola</name>
    <dbReference type="NCBI Taxonomy" id="70996"/>
    <lineage>
        <taxon>Bacteria</taxon>
        <taxon>Bacillati</taxon>
        <taxon>Chloroflexota</taxon>
        <taxon>Chloroflexia</taxon>
        <taxon>Herpetosiphonales</taxon>
        <taxon>Herpetosiphonaceae</taxon>
        <taxon>Herpetosiphon</taxon>
    </lineage>
</organism>
<reference evidence="3 4" key="1">
    <citation type="submission" date="2015-07" db="EMBL/GenBank/DDBJ databases">
        <title>Whole genome sequence of Herpetosiphon geysericola DSM 7119.</title>
        <authorList>
            <person name="Hemp J."/>
            <person name="Ward L.M."/>
            <person name="Pace L.A."/>
            <person name="Fischer W.W."/>
        </authorList>
    </citation>
    <scope>NUCLEOTIDE SEQUENCE [LARGE SCALE GENOMIC DNA]</scope>
    <source>
        <strain evidence="3 4">DSM 7119</strain>
    </source>
</reference>
<dbReference type="STRING" id="70996.SE18_24010"/>
<protein>
    <recommendedName>
        <fullName evidence="2">SWIM-type domain-containing protein</fullName>
    </recommendedName>
</protein>
<comment type="caution">
    <text evidence="3">The sequence shown here is derived from an EMBL/GenBank/DDBJ whole genome shotgun (WGS) entry which is preliminary data.</text>
</comment>
<name>A0A0P6YDP9_9CHLR</name>
<evidence type="ECO:0000259" key="2">
    <source>
        <dbReference type="PROSITE" id="PS50966"/>
    </source>
</evidence>
<evidence type="ECO:0000313" key="3">
    <source>
        <dbReference type="EMBL" id="KPL80140.1"/>
    </source>
</evidence>
<keyword evidence="1" id="KW-0863">Zinc-finger</keyword>
<accession>A0A0P6YDP9</accession>
<dbReference type="AlphaFoldDB" id="A0A0P6YDP9"/>
<dbReference type="PROSITE" id="PS50966">
    <property type="entry name" value="ZF_SWIM"/>
    <property type="match status" value="1"/>
</dbReference>
<proteinExistence type="predicted"/>
<dbReference type="EMBL" id="LGKP01000040">
    <property type="protein sequence ID" value="KPL80140.1"/>
    <property type="molecule type" value="Genomic_DNA"/>
</dbReference>
<evidence type="ECO:0000256" key="1">
    <source>
        <dbReference type="PROSITE-ProRule" id="PRU00325"/>
    </source>
</evidence>
<dbReference type="GO" id="GO:0008270">
    <property type="term" value="F:zinc ion binding"/>
    <property type="evidence" value="ECO:0007669"/>
    <property type="project" value="UniProtKB-KW"/>
</dbReference>
<keyword evidence="1" id="KW-0479">Metal-binding</keyword>